<feature type="transmembrane region" description="Helical" evidence="5">
    <location>
        <begin position="218"/>
        <end position="238"/>
    </location>
</feature>
<dbReference type="RefSeq" id="WP_141421363.1">
    <property type="nucleotide sequence ID" value="NZ_VIAR01000004.1"/>
</dbReference>
<feature type="transmembrane region" description="Helical" evidence="5">
    <location>
        <begin position="151"/>
        <end position="184"/>
    </location>
</feature>
<feature type="transmembrane region" description="Helical" evidence="5">
    <location>
        <begin position="250"/>
        <end position="267"/>
    </location>
</feature>
<dbReference type="Pfam" id="PF01925">
    <property type="entry name" value="TauE"/>
    <property type="match status" value="1"/>
</dbReference>
<protein>
    <recommendedName>
        <fullName evidence="5">Probable membrane transporter protein</fullName>
    </recommendedName>
</protein>
<dbReference type="InterPro" id="IPR002781">
    <property type="entry name" value="TM_pro_TauE-like"/>
</dbReference>
<evidence type="ECO:0000256" key="5">
    <source>
        <dbReference type="RuleBase" id="RU363041"/>
    </source>
</evidence>
<organism evidence="6 7">
    <name type="scientific">Haloflavibacter putidus</name>
    <dbReference type="NCBI Taxonomy" id="2576776"/>
    <lineage>
        <taxon>Bacteria</taxon>
        <taxon>Pseudomonadati</taxon>
        <taxon>Bacteroidota</taxon>
        <taxon>Flavobacteriia</taxon>
        <taxon>Flavobacteriales</taxon>
        <taxon>Flavobacteriaceae</taxon>
        <taxon>Haloflavibacter</taxon>
    </lineage>
</organism>
<dbReference type="PANTHER" id="PTHR43701">
    <property type="entry name" value="MEMBRANE TRANSPORTER PROTEIN MJ0441-RELATED"/>
    <property type="match status" value="1"/>
</dbReference>
<dbReference type="InterPro" id="IPR051598">
    <property type="entry name" value="TSUP/Inactive_protease-like"/>
</dbReference>
<feature type="transmembrane region" description="Helical" evidence="5">
    <location>
        <begin position="12"/>
        <end position="36"/>
    </location>
</feature>
<evidence type="ECO:0000313" key="7">
    <source>
        <dbReference type="Proteomes" id="UP000317169"/>
    </source>
</evidence>
<reference evidence="6 7" key="1">
    <citation type="submission" date="2019-06" db="EMBL/GenBank/DDBJ databases">
        <title>Flavibacter putida gen. nov., sp. nov., a novel marine bacterium of the family Flavobacteriaceae isolated from coastal seawater.</title>
        <authorList>
            <person name="Feng X."/>
        </authorList>
    </citation>
    <scope>NUCLEOTIDE SEQUENCE [LARGE SCALE GENOMIC DNA]</scope>
    <source>
        <strain evidence="6 7">PLHSN227</strain>
    </source>
</reference>
<keyword evidence="7" id="KW-1185">Reference proteome</keyword>
<proteinExistence type="inferred from homology"/>
<dbReference type="GO" id="GO:0005886">
    <property type="term" value="C:plasma membrane"/>
    <property type="evidence" value="ECO:0007669"/>
    <property type="project" value="UniProtKB-SubCell"/>
</dbReference>
<keyword evidence="5" id="KW-1003">Cell membrane</keyword>
<comment type="caution">
    <text evidence="6">The sequence shown here is derived from an EMBL/GenBank/DDBJ whole genome shotgun (WGS) entry which is preliminary data.</text>
</comment>
<accession>A0A507ZNU9</accession>
<keyword evidence="4 5" id="KW-0472">Membrane</keyword>
<evidence type="ECO:0000313" key="6">
    <source>
        <dbReference type="EMBL" id="TQD39416.1"/>
    </source>
</evidence>
<evidence type="ECO:0000256" key="1">
    <source>
        <dbReference type="ARBA" id="ARBA00004141"/>
    </source>
</evidence>
<dbReference type="Proteomes" id="UP000317169">
    <property type="component" value="Unassembled WGS sequence"/>
</dbReference>
<keyword evidence="3 5" id="KW-1133">Transmembrane helix</keyword>
<dbReference type="OrthoDB" id="8559161at2"/>
<gene>
    <name evidence="6" type="ORF">FKR84_05840</name>
</gene>
<dbReference type="EMBL" id="VIAR01000004">
    <property type="protein sequence ID" value="TQD39416.1"/>
    <property type="molecule type" value="Genomic_DNA"/>
</dbReference>
<dbReference type="AlphaFoldDB" id="A0A507ZNU9"/>
<keyword evidence="2 5" id="KW-0812">Transmembrane</keyword>
<comment type="subcellular location">
    <subcellularLocation>
        <location evidence="5">Cell membrane</location>
        <topology evidence="5">Multi-pass membrane protein</topology>
    </subcellularLocation>
    <subcellularLocation>
        <location evidence="1">Membrane</location>
        <topology evidence="1">Multi-pass membrane protein</topology>
    </subcellularLocation>
</comment>
<dbReference type="PANTHER" id="PTHR43701:SF2">
    <property type="entry name" value="MEMBRANE TRANSPORTER PROTEIN YJNA-RELATED"/>
    <property type="match status" value="1"/>
</dbReference>
<sequence>MLIEILGYIGALLIGVVLGLTGGGGSILTVPIFVYVLSIEPVIATGYSLFVVGLSSLFGTFKNLRNGMVNYKAALLFAIPAVSAVFLTRKFLIPAIPETIAQLGKFTLHKDMAIMVFFAVLMLIASVSMIKTKKETTSKQKAEKKSSVTNYTLLLVLGAFTGLITGLVGAGGGFIIVPILVLLAKLPMKKAAATSLFIIAINSLLGFLGDVTNFEIDWIFLLSFSAIAIAGIYLGIYLNRFINGKKLKKAFGWLVLVMGIYIVWRELF</sequence>
<feature type="transmembrane region" description="Helical" evidence="5">
    <location>
        <begin position="112"/>
        <end position="130"/>
    </location>
</feature>
<feature type="transmembrane region" description="Helical" evidence="5">
    <location>
        <begin position="73"/>
        <end position="92"/>
    </location>
</feature>
<feature type="transmembrane region" description="Helical" evidence="5">
    <location>
        <begin position="42"/>
        <end position="61"/>
    </location>
</feature>
<evidence type="ECO:0000256" key="3">
    <source>
        <dbReference type="ARBA" id="ARBA00022989"/>
    </source>
</evidence>
<name>A0A507ZNU9_9FLAO</name>
<evidence type="ECO:0000256" key="4">
    <source>
        <dbReference type="ARBA" id="ARBA00023136"/>
    </source>
</evidence>
<comment type="similarity">
    <text evidence="5">Belongs to the 4-toluene sulfonate uptake permease (TSUP) (TC 2.A.102) family.</text>
</comment>
<evidence type="ECO:0000256" key="2">
    <source>
        <dbReference type="ARBA" id="ARBA00022692"/>
    </source>
</evidence>